<evidence type="ECO:0000313" key="3">
    <source>
        <dbReference type="Proteomes" id="UP000092600"/>
    </source>
</evidence>
<protein>
    <recommendedName>
        <fullName evidence="4">CCHC-type domain-containing protein</fullName>
    </recommendedName>
</protein>
<dbReference type="Proteomes" id="UP000092600">
    <property type="component" value="Unassembled WGS sequence"/>
</dbReference>
<feature type="compositionally biased region" description="Polar residues" evidence="1">
    <location>
        <begin position="1"/>
        <end position="10"/>
    </location>
</feature>
<evidence type="ECO:0000256" key="1">
    <source>
        <dbReference type="SAM" id="MobiDB-lite"/>
    </source>
</evidence>
<evidence type="ECO:0000313" key="2">
    <source>
        <dbReference type="EMBL" id="OAY80626.1"/>
    </source>
</evidence>
<proteinExistence type="predicted"/>
<accession>A0A199VUL6</accession>
<dbReference type="EMBL" id="LSRQ01000829">
    <property type="protein sequence ID" value="OAY80626.1"/>
    <property type="molecule type" value="Genomic_DNA"/>
</dbReference>
<gene>
    <name evidence="2" type="ORF">ACMD2_24155</name>
</gene>
<evidence type="ECO:0008006" key="4">
    <source>
        <dbReference type="Google" id="ProtNLM"/>
    </source>
</evidence>
<reference evidence="2 3" key="1">
    <citation type="journal article" date="2016" name="DNA Res.">
        <title>The draft genome of MD-2 pineapple using hybrid error correction of long reads.</title>
        <authorList>
            <person name="Redwan R.M."/>
            <person name="Saidin A."/>
            <person name="Kumar S.V."/>
        </authorList>
    </citation>
    <scope>NUCLEOTIDE SEQUENCE [LARGE SCALE GENOMIC DNA]</scope>
    <source>
        <strain evidence="3">cv. MD2</strain>
        <tissue evidence="2">Leaf</tissue>
    </source>
</reference>
<feature type="region of interest" description="Disordered" evidence="1">
    <location>
        <begin position="1"/>
        <end position="41"/>
    </location>
</feature>
<comment type="caution">
    <text evidence="2">The sequence shown here is derived from an EMBL/GenBank/DDBJ whole genome shotgun (WGS) entry which is preliminary data.</text>
</comment>
<sequence length="193" mass="21443">MISQSSQINQHVREYVLKDPPQSQCKGKRRPQRFKPPVETKAKKLRTCQLCKKKGHNRRTCKEASNISGDNLPYFNEEKSESHEDNEDNTLDIFTLNAGMGAKLLNILAKYWEAFRRGSQRAARRRAWVDRAAEIGLARGSQWAARGRAWVGRAHAVSQWAARGQAWVGLRAAACGAGAGMGGSHRCSLGGAR</sequence>
<dbReference type="AlphaFoldDB" id="A0A199VUL6"/>
<organism evidence="2 3">
    <name type="scientific">Ananas comosus</name>
    <name type="common">Pineapple</name>
    <name type="synonym">Ananas ananas</name>
    <dbReference type="NCBI Taxonomy" id="4615"/>
    <lineage>
        <taxon>Eukaryota</taxon>
        <taxon>Viridiplantae</taxon>
        <taxon>Streptophyta</taxon>
        <taxon>Embryophyta</taxon>
        <taxon>Tracheophyta</taxon>
        <taxon>Spermatophyta</taxon>
        <taxon>Magnoliopsida</taxon>
        <taxon>Liliopsida</taxon>
        <taxon>Poales</taxon>
        <taxon>Bromeliaceae</taxon>
        <taxon>Bromelioideae</taxon>
        <taxon>Ananas</taxon>
    </lineage>
</organism>
<name>A0A199VUL6_ANACO</name>